<keyword evidence="3" id="KW-1185">Reference proteome</keyword>
<keyword evidence="1" id="KW-1133">Transmembrane helix</keyword>
<dbReference type="Proteomes" id="UP000316331">
    <property type="component" value="Unassembled WGS sequence"/>
</dbReference>
<comment type="caution">
    <text evidence="2">The sequence shown here is derived from an EMBL/GenBank/DDBJ whole genome shotgun (WGS) entry which is preliminary data.</text>
</comment>
<evidence type="ECO:0000313" key="3">
    <source>
        <dbReference type="Proteomes" id="UP000316331"/>
    </source>
</evidence>
<evidence type="ECO:0000313" key="2">
    <source>
        <dbReference type="EMBL" id="TQM33240.1"/>
    </source>
</evidence>
<accession>A0A543FH88</accession>
<gene>
    <name evidence="2" type="ORF">FB390_4959</name>
</gene>
<organism evidence="2 3">
    <name type="scientific">Nocardia bhagyanarayanae</name>
    <dbReference type="NCBI Taxonomy" id="1215925"/>
    <lineage>
        <taxon>Bacteria</taxon>
        <taxon>Bacillati</taxon>
        <taxon>Actinomycetota</taxon>
        <taxon>Actinomycetes</taxon>
        <taxon>Mycobacteriales</taxon>
        <taxon>Nocardiaceae</taxon>
        <taxon>Nocardia</taxon>
    </lineage>
</organism>
<evidence type="ECO:0000256" key="1">
    <source>
        <dbReference type="SAM" id="Phobius"/>
    </source>
</evidence>
<proteinExistence type="predicted"/>
<dbReference type="RefSeq" id="WP_141811040.1">
    <property type="nucleotide sequence ID" value="NZ_VFPG01000001.1"/>
</dbReference>
<keyword evidence="1" id="KW-0472">Membrane</keyword>
<name>A0A543FH88_9NOCA</name>
<keyword evidence="1" id="KW-0812">Transmembrane</keyword>
<protein>
    <submittedName>
        <fullName evidence="2">Uncharacterized protein</fullName>
    </submittedName>
</protein>
<dbReference type="EMBL" id="VFPG01000001">
    <property type="protein sequence ID" value="TQM33240.1"/>
    <property type="molecule type" value="Genomic_DNA"/>
</dbReference>
<reference evidence="2 3" key="1">
    <citation type="submission" date="2019-06" db="EMBL/GenBank/DDBJ databases">
        <title>Sequencing the genomes of 1000 actinobacteria strains.</title>
        <authorList>
            <person name="Klenk H.-P."/>
        </authorList>
    </citation>
    <scope>NUCLEOTIDE SEQUENCE [LARGE SCALE GENOMIC DNA]</scope>
    <source>
        <strain evidence="2 3">DSM 103495</strain>
    </source>
</reference>
<sequence length="68" mass="7212">MRLLKGLLDVVVGVLTAVLGTVVGILAAVVWLVGGVLCVTIILLPLGLPVVRLARRLFGLSRQLMRLP</sequence>
<dbReference type="AlphaFoldDB" id="A0A543FH88"/>
<feature type="transmembrane region" description="Helical" evidence="1">
    <location>
        <begin position="7"/>
        <end position="26"/>
    </location>
</feature>
<feature type="transmembrane region" description="Helical" evidence="1">
    <location>
        <begin position="32"/>
        <end position="54"/>
    </location>
</feature>